<dbReference type="GO" id="GO:0003676">
    <property type="term" value="F:nucleic acid binding"/>
    <property type="evidence" value="ECO:0007669"/>
    <property type="project" value="InterPro"/>
</dbReference>
<protein>
    <recommendedName>
        <fullName evidence="1">DDE-1 domain-containing protein</fullName>
    </recommendedName>
</protein>
<dbReference type="EMBL" id="MTYJ01000016">
    <property type="protein sequence ID" value="OQV22539.1"/>
    <property type="molecule type" value="Genomic_DNA"/>
</dbReference>
<feature type="domain" description="DDE-1" evidence="1">
    <location>
        <begin position="2"/>
        <end position="79"/>
    </location>
</feature>
<gene>
    <name evidence="2" type="ORF">BV898_03365</name>
</gene>
<name>A0A1W0X4W0_HYPEX</name>
<dbReference type="Pfam" id="PF03184">
    <property type="entry name" value="DDE_1"/>
    <property type="match status" value="1"/>
</dbReference>
<dbReference type="OrthoDB" id="7548347at2759"/>
<evidence type="ECO:0000313" key="3">
    <source>
        <dbReference type="Proteomes" id="UP000192578"/>
    </source>
</evidence>
<evidence type="ECO:0000313" key="2">
    <source>
        <dbReference type="EMBL" id="OQV22539.1"/>
    </source>
</evidence>
<organism evidence="2 3">
    <name type="scientific">Hypsibius exemplaris</name>
    <name type="common">Freshwater tardigrade</name>
    <dbReference type="NCBI Taxonomy" id="2072580"/>
    <lineage>
        <taxon>Eukaryota</taxon>
        <taxon>Metazoa</taxon>
        <taxon>Ecdysozoa</taxon>
        <taxon>Tardigrada</taxon>
        <taxon>Eutardigrada</taxon>
        <taxon>Parachela</taxon>
        <taxon>Hypsibioidea</taxon>
        <taxon>Hypsibiidae</taxon>
        <taxon>Hypsibius</taxon>
    </lineage>
</organism>
<dbReference type="Proteomes" id="UP000192578">
    <property type="component" value="Unassembled WGS sequence"/>
</dbReference>
<sequence>MKKEHLKVWLEEVFFPHVGDRTVLVIDSWSTYKNTALLDAATPEGPHVQIVTVPPKTTPLCQPLDVFGFRMWKTFVRKIWDWVVS</sequence>
<dbReference type="AlphaFoldDB" id="A0A1W0X4W0"/>
<reference evidence="3" key="1">
    <citation type="submission" date="2017-01" db="EMBL/GenBank/DDBJ databases">
        <title>Comparative genomics of anhydrobiosis in the tardigrade Hypsibius dujardini.</title>
        <authorList>
            <person name="Yoshida Y."/>
            <person name="Koutsovoulos G."/>
            <person name="Laetsch D."/>
            <person name="Stevens L."/>
            <person name="Kumar S."/>
            <person name="Horikawa D."/>
            <person name="Ishino K."/>
            <person name="Komine S."/>
            <person name="Tomita M."/>
            <person name="Blaxter M."/>
            <person name="Arakawa K."/>
        </authorList>
    </citation>
    <scope>NUCLEOTIDE SEQUENCE [LARGE SCALE GENOMIC DNA]</scope>
    <source>
        <strain evidence="3">Z151</strain>
    </source>
</reference>
<comment type="caution">
    <text evidence="2">The sequence shown here is derived from an EMBL/GenBank/DDBJ whole genome shotgun (WGS) entry which is preliminary data.</text>
</comment>
<evidence type="ECO:0000259" key="1">
    <source>
        <dbReference type="Pfam" id="PF03184"/>
    </source>
</evidence>
<dbReference type="InterPro" id="IPR004875">
    <property type="entry name" value="DDE_SF_endonuclease_dom"/>
</dbReference>
<proteinExistence type="predicted"/>
<accession>A0A1W0X4W0</accession>
<keyword evidence="3" id="KW-1185">Reference proteome</keyword>